<feature type="chain" id="PRO_5020230560" description="Outer membrane protein with beta-barrel domain" evidence="1">
    <location>
        <begin position="23"/>
        <end position="467"/>
    </location>
</feature>
<dbReference type="OrthoDB" id="629901at2"/>
<keyword evidence="1" id="KW-0732">Signal</keyword>
<evidence type="ECO:0000313" key="3">
    <source>
        <dbReference type="Proteomes" id="UP000294498"/>
    </source>
</evidence>
<gene>
    <name evidence="2" type="ORF">EDB95_0195</name>
</gene>
<organism evidence="2 3">
    <name type="scientific">Dinghuibacter silviterrae</name>
    <dbReference type="NCBI Taxonomy" id="1539049"/>
    <lineage>
        <taxon>Bacteria</taxon>
        <taxon>Pseudomonadati</taxon>
        <taxon>Bacteroidota</taxon>
        <taxon>Chitinophagia</taxon>
        <taxon>Chitinophagales</taxon>
        <taxon>Chitinophagaceae</taxon>
        <taxon>Dinghuibacter</taxon>
    </lineage>
</organism>
<evidence type="ECO:0008006" key="4">
    <source>
        <dbReference type="Google" id="ProtNLM"/>
    </source>
</evidence>
<dbReference type="AlphaFoldDB" id="A0A4R8DPG7"/>
<evidence type="ECO:0000256" key="1">
    <source>
        <dbReference type="SAM" id="SignalP"/>
    </source>
</evidence>
<dbReference type="RefSeq" id="WP_133989698.1">
    <property type="nucleotide sequence ID" value="NZ_SODV01000001.1"/>
</dbReference>
<dbReference type="EMBL" id="SODV01000001">
    <property type="protein sequence ID" value="TDW99186.1"/>
    <property type="molecule type" value="Genomic_DNA"/>
</dbReference>
<reference evidence="2 3" key="1">
    <citation type="submission" date="2019-03" db="EMBL/GenBank/DDBJ databases">
        <title>Genomic Encyclopedia of Type Strains, Phase IV (KMG-IV): sequencing the most valuable type-strain genomes for metagenomic binning, comparative biology and taxonomic classification.</title>
        <authorList>
            <person name="Goeker M."/>
        </authorList>
    </citation>
    <scope>NUCLEOTIDE SEQUENCE [LARGE SCALE GENOMIC DNA]</scope>
    <source>
        <strain evidence="2 3">DSM 100059</strain>
    </source>
</reference>
<sequence length="467" mass="51655">MRTGSALLLIYLVLLCHTPALASLAGDSIRQVSVPVGYLDQVDSKAQRLNTTLSKKTTQYLNRMERFEAKLLGKLRTVDPSVDTRLPAGQYQQLEANMQQPVTRAASTYVPGLDTLSTTLRFLQTQPGGLSPGALAQTGASVGQLQSRLDESTLIQQYITQRKQELAQLISQYTQLPPGVTQAFANFKQTAYYYRQQVEQYKTMLDEPTKMEREVVTLLSRVPAYQAFLAKNSLLAALFRFPAWDGGSLQGLQTQNQVQQLLQQQVGGNGQAVQGQLQAAQSQVASMQNGLSKYGAGGQDLDMPNFKPNTQKTKTFLQRLEYGANIQFGRSSYDFPATGDLGLSLGYKLSDNGSLGVGLSYNVGLGTGWSNIAFSNQGLGLRGYIDWKLWKTWYVTGGYELNYMTAFSGIADLRDRSAWQPSALLGIEKKYRVSSKVQGNVQLLFDALYAQEIPQGQMIRFRVGYNF</sequence>
<protein>
    <recommendedName>
        <fullName evidence="4">Outer membrane protein with beta-barrel domain</fullName>
    </recommendedName>
</protein>
<dbReference type="Proteomes" id="UP000294498">
    <property type="component" value="Unassembled WGS sequence"/>
</dbReference>
<name>A0A4R8DPG7_9BACT</name>
<keyword evidence="3" id="KW-1185">Reference proteome</keyword>
<accession>A0A4R8DPG7</accession>
<evidence type="ECO:0000313" key="2">
    <source>
        <dbReference type="EMBL" id="TDW99186.1"/>
    </source>
</evidence>
<feature type="signal peptide" evidence="1">
    <location>
        <begin position="1"/>
        <end position="22"/>
    </location>
</feature>
<comment type="caution">
    <text evidence="2">The sequence shown here is derived from an EMBL/GenBank/DDBJ whole genome shotgun (WGS) entry which is preliminary data.</text>
</comment>
<proteinExistence type="predicted"/>